<accession>A0AAV3Y5E4</accession>
<organism evidence="2 3">
    <name type="scientific">Plakobranchus ocellatus</name>
    <dbReference type="NCBI Taxonomy" id="259542"/>
    <lineage>
        <taxon>Eukaryota</taxon>
        <taxon>Metazoa</taxon>
        <taxon>Spiralia</taxon>
        <taxon>Lophotrochozoa</taxon>
        <taxon>Mollusca</taxon>
        <taxon>Gastropoda</taxon>
        <taxon>Heterobranchia</taxon>
        <taxon>Euthyneura</taxon>
        <taxon>Panpulmonata</taxon>
        <taxon>Sacoglossa</taxon>
        <taxon>Placobranchoidea</taxon>
        <taxon>Plakobranchidae</taxon>
        <taxon>Plakobranchus</taxon>
    </lineage>
</organism>
<keyword evidence="3" id="KW-1185">Reference proteome</keyword>
<gene>
    <name evidence="2" type="ORF">PoB_000453500</name>
</gene>
<evidence type="ECO:0000313" key="2">
    <source>
        <dbReference type="EMBL" id="GFN78029.1"/>
    </source>
</evidence>
<reference evidence="2 3" key="1">
    <citation type="journal article" date="2021" name="Elife">
        <title>Chloroplast acquisition without the gene transfer in kleptoplastic sea slugs, Plakobranchus ocellatus.</title>
        <authorList>
            <person name="Maeda T."/>
            <person name="Takahashi S."/>
            <person name="Yoshida T."/>
            <person name="Shimamura S."/>
            <person name="Takaki Y."/>
            <person name="Nagai Y."/>
            <person name="Toyoda A."/>
            <person name="Suzuki Y."/>
            <person name="Arimoto A."/>
            <person name="Ishii H."/>
            <person name="Satoh N."/>
            <person name="Nishiyama T."/>
            <person name="Hasebe M."/>
            <person name="Maruyama T."/>
            <person name="Minagawa J."/>
            <person name="Obokata J."/>
            <person name="Shigenobu S."/>
        </authorList>
    </citation>
    <scope>NUCLEOTIDE SEQUENCE [LARGE SCALE GENOMIC DNA]</scope>
</reference>
<evidence type="ECO:0000256" key="1">
    <source>
        <dbReference type="SAM" id="MobiDB-lite"/>
    </source>
</evidence>
<dbReference type="Proteomes" id="UP000735302">
    <property type="component" value="Unassembled WGS sequence"/>
</dbReference>
<dbReference type="EMBL" id="BLXT01000540">
    <property type="protein sequence ID" value="GFN78029.1"/>
    <property type="molecule type" value="Genomic_DNA"/>
</dbReference>
<comment type="caution">
    <text evidence="2">The sequence shown here is derived from an EMBL/GenBank/DDBJ whole genome shotgun (WGS) entry which is preliminary data.</text>
</comment>
<evidence type="ECO:0000313" key="3">
    <source>
        <dbReference type="Proteomes" id="UP000735302"/>
    </source>
</evidence>
<protein>
    <submittedName>
        <fullName evidence="2">Uncharacterized protein</fullName>
    </submittedName>
</protein>
<sequence>MWGNRLRRFKLNFDCPPNQAAECLHALAPRQTEVKHRSKPADASKTGDTKAGGDETRSWCKVTSGYPVKGQHGRDTIGVSQYLSIDFIRTGGGAEWTQL</sequence>
<proteinExistence type="predicted"/>
<feature type="compositionally biased region" description="Basic and acidic residues" evidence="1">
    <location>
        <begin position="32"/>
        <end position="56"/>
    </location>
</feature>
<feature type="region of interest" description="Disordered" evidence="1">
    <location>
        <begin position="31"/>
        <end position="56"/>
    </location>
</feature>
<dbReference type="AlphaFoldDB" id="A0AAV3Y5E4"/>
<name>A0AAV3Y5E4_9GAST</name>